<keyword evidence="4" id="KW-1185">Reference proteome</keyword>
<dbReference type="AlphaFoldDB" id="A0A2Y9BER2"/>
<dbReference type="CDD" id="cd19082">
    <property type="entry name" value="AKR_AKR10A1_2"/>
    <property type="match status" value="1"/>
</dbReference>
<dbReference type="PANTHER" id="PTHR43364:SF4">
    <property type="entry name" value="NAD(P)-LINKED OXIDOREDUCTASE SUPERFAMILY PROTEIN"/>
    <property type="match status" value="1"/>
</dbReference>
<dbReference type="InterPro" id="IPR023210">
    <property type="entry name" value="NADP_OxRdtase_dom"/>
</dbReference>
<dbReference type="Pfam" id="PF00248">
    <property type="entry name" value="Aldo_ket_red"/>
    <property type="match status" value="1"/>
</dbReference>
<dbReference type="PANTHER" id="PTHR43364">
    <property type="entry name" value="NADH-SPECIFIC METHYLGLYOXAL REDUCTASE-RELATED"/>
    <property type="match status" value="1"/>
</dbReference>
<sequence length="321" mass="36089">MEYVKFDGIEKKVSKFFMGTFGMFPDNKEKHFQTLDAAYDLGITAIDTARAYDSEPTVGEWIQSRGVRENIVLLSKGAHPTDYRERVTPYDIDSDLAETLAELQTDYLDIYLLHRDNTKLPVGPIVEKLNEHKAAGRIKIFGGSNWTHERLEEANEYAYAHNLTPMSVSSPNFSLAEQVKNPFAPGCVTIAGNKNADAQEWYTKNQMPVLAYSSLARGLFSGRITRELLANDPESIDMFCRIGYCYEENFVRLDRCKEIAEEKGCSIPQVAMAYVLDSPLNAFPIIGAANRSEIESSLGALDVKLTPSEVLYLELKTDDRK</sequence>
<protein>
    <submittedName>
        <fullName evidence="3">Aryl-alcohol dehydrogenase-like predicted oxidoreductase</fullName>
    </submittedName>
</protein>
<evidence type="ECO:0000256" key="1">
    <source>
        <dbReference type="ARBA" id="ARBA00023002"/>
    </source>
</evidence>
<proteinExistence type="predicted"/>
<organism evidence="3 4">
    <name type="scientific">Faecalicatena orotica</name>
    <dbReference type="NCBI Taxonomy" id="1544"/>
    <lineage>
        <taxon>Bacteria</taxon>
        <taxon>Bacillati</taxon>
        <taxon>Bacillota</taxon>
        <taxon>Clostridia</taxon>
        <taxon>Lachnospirales</taxon>
        <taxon>Lachnospiraceae</taxon>
        <taxon>Faecalicatena</taxon>
    </lineage>
</organism>
<accession>A0A2Y9BER2</accession>
<dbReference type="EMBL" id="QGDL01000007">
    <property type="protein sequence ID" value="PWJ28948.1"/>
    <property type="molecule type" value="Genomic_DNA"/>
</dbReference>
<dbReference type="SUPFAM" id="SSF51430">
    <property type="entry name" value="NAD(P)-linked oxidoreductase"/>
    <property type="match status" value="1"/>
</dbReference>
<dbReference type="InterPro" id="IPR050523">
    <property type="entry name" value="AKR_Detox_Biosynth"/>
</dbReference>
<dbReference type="InterPro" id="IPR036812">
    <property type="entry name" value="NAD(P)_OxRdtase_dom_sf"/>
</dbReference>
<gene>
    <name evidence="3" type="ORF">A8806_10796</name>
</gene>
<evidence type="ECO:0000313" key="3">
    <source>
        <dbReference type="EMBL" id="PWJ28948.1"/>
    </source>
</evidence>
<dbReference type="Proteomes" id="UP000245845">
    <property type="component" value="Unassembled WGS sequence"/>
</dbReference>
<evidence type="ECO:0000313" key="4">
    <source>
        <dbReference type="Proteomes" id="UP000245845"/>
    </source>
</evidence>
<dbReference type="Gene3D" id="3.20.20.100">
    <property type="entry name" value="NADP-dependent oxidoreductase domain"/>
    <property type="match status" value="1"/>
</dbReference>
<dbReference type="OrthoDB" id="9804790at2"/>
<keyword evidence="1" id="KW-0560">Oxidoreductase</keyword>
<feature type="domain" description="NADP-dependent oxidoreductase" evidence="2">
    <location>
        <begin position="19"/>
        <end position="313"/>
    </location>
</feature>
<reference evidence="3 4" key="1">
    <citation type="submission" date="2018-05" db="EMBL/GenBank/DDBJ databases">
        <title>The Hungate 1000. A catalogue of reference genomes from the rumen microbiome.</title>
        <authorList>
            <person name="Kelly W."/>
        </authorList>
    </citation>
    <scope>NUCLEOTIDE SEQUENCE [LARGE SCALE GENOMIC DNA]</scope>
    <source>
        <strain evidence="3 4">NLAE-zl-C242</strain>
    </source>
</reference>
<comment type="caution">
    <text evidence="3">The sequence shown here is derived from an EMBL/GenBank/DDBJ whole genome shotgun (WGS) entry which is preliminary data.</text>
</comment>
<dbReference type="GO" id="GO:0016491">
    <property type="term" value="F:oxidoreductase activity"/>
    <property type="evidence" value="ECO:0007669"/>
    <property type="project" value="UniProtKB-KW"/>
</dbReference>
<evidence type="ECO:0000259" key="2">
    <source>
        <dbReference type="Pfam" id="PF00248"/>
    </source>
</evidence>
<dbReference type="PRINTS" id="PR00069">
    <property type="entry name" value="ALDKETRDTASE"/>
</dbReference>
<name>A0A2Y9BER2_9FIRM</name>
<dbReference type="GO" id="GO:0005829">
    <property type="term" value="C:cytosol"/>
    <property type="evidence" value="ECO:0007669"/>
    <property type="project" value="TreeGrafter"/>
</dbReference>
<dbReference type="InterPro" id="IPR020471">
    <property type="entry name" value="AKR"/>
</dbReference>
<dbReference type="RefSeq" id="WP_109731488.1">
    <property type="nucleotide sequence ID" value="NZ_BAAACK010000011.1"/>
</dbReference>